<gene>
    <name evidence="1" type="ORF">THAOC_28473</name>
</gene>
<evidence type="ECO:0000313" key="2">
    <source>
        <dbReference type="Proteomes" id="UP000266841"/>
    </source>
</evidence>
<name>K0RGB3_THAOC</name>
<accession>K0RGB3</accession>
<dbReference type="AlphaFoldDB" id="K0RGB3"/>
<evidence type="ECO:0008006" key="3">
    <source>
        <dbReference type="Google" id="ProtNLM"/>
    </source>
</evidence>
<evidence type="ECO:0000313" key="1">
    <source>
        <dbReference type="EMBL" id="EJK52275.1"/>
    </source>
</evidence>
<sequence>MNYDDAVDYCEDLGGRLCTKKGLEDECASYTGCGFDHFHVWSSNEASPEVCNGNDNEYQAVSYATCGEFVTEMEELYRGKPDIMFENQKNPLRKNGNLIARSDFENGMVRIVEQSQHLYEFAEILSSSSEDLFCSAALGPPSTLMQACDASIDFLLGQEASIGLLSSTANAVWIRTTKWQTVCHVGHFGPVVRDFMG</sequence>
<keyword evidence="2" id="KW-1185">Reference proteome</keyword>
<proteinExistence type="predicted"/>
<dbReference type="EMBL" id="AGNL01040132">
    <property type="protein sequence ID" value="EJK52275.1"/>
    <property type="molecule type" value="Genomic_DNA"/>
</dbReference>
<organism evidence="1 2">
    <name type="scientific">Thalassiosira oceanica</name>
    <name type="common">Marine diatom</name>
    <dbReference type="NCBI Taxonomy" id="159749"/>
    <lineage>
        <taxon>Eukaryota</taxon>
        <taxon>Sar</taxon>
        <taxon>Stramenopiles</taxon>
        <taxon>Ochrophyta</taxon>
        <taxon>Bacillariophyta</taxon>
        <taxon>Coscinodiscophyceae</taxon>
        <taxon>Thalassiosirophycidae</taxon>
        <taxon>Thalassiosirales</taxon>
        <taxon>Thalassiosiraceae</taxon>
        <taxon>Thalassiosira</taxon>
    </lineage>
</organism>
<protein>
    <recommendedName>
        <fullName evidence="3">C-type lectin domain-containing protein</fullName>
    </recommendedName>
</protein>
<comment type="caution">
    <text evidence="1">The sequence shown here is derived from an EMBL/GenBank/DDBJ whole genome shotgun (WGS) entry which is preliminary data.</text>
</comment>
<reference evidence="1 2" key="1">
    <citation type="journal article" date="2012" name="Genome Biol.">
        <title>Genome and low-iron response of an oceanic diatom adapted to chronic iron limitation.</title>
        <authorList>
            <person name="Lommer M."/>
            <person name="Specht M."/>
            <person name="Roy A.S."/>
            <person name="Kraemer L."/>
            <person name="Andreson R."/>
            <person name="Gutowska M.A."/>
            <person name="Wolf J."/>
            <person name="Bergner S.V."/>
            <person name="Schilhabel M.B."/>
            <person name="Klostermeier U.C."/>
            <person name="Beiko R.G."/>
            <person name="Rosenstiel P."/>
            <person name="Hippler M."/>
            <person name="Laroche J."/>
        </authorList>
    </citation>
    <scope>NUCLEOTIDE SEQUENCE [LARGE SCALE GENOMIC DNA]</scope>
    <source>
        <strain evidence="1 2">CCMP1005</strain>
    </source>
</reference>
<dbReference type="Proteomes" id="UP000266841">
    <property type="component" value="Unassembled WGS sequence"/>
</dbReference>